<accession>A0A395LM90</accession>
<dbReference type="PANTHER" id="PTHR43796">
    <property type="entry name" value="CARBOXYNORSPERMIDINE SYNTHASE"/>
    <property type="match status" value="1"/>
</dbReference>
<evidence type="ECO:0000313" key="3">
    <source>
        <dbReference type="Proteomes" id="UP000254101"/>
    </source>
</evidence>
<dbReference type="RefSeq" id="WP_115493008.1">
    <property type="nucleotide sequence ID" value="NZ_JACHWW010000002.1"/>
</dbReference>
<dbReference type="Gene3D" id="3.40.50.720">
    <property type="entry name" value="NAD(P)-binding Rossmann-like Domain"/>
    <property type="match status" value="1"/>
</dbReference>
<evidence type="ECO:0000313" key="2">
    <source>
        <dbReference type="EMBL" id="RDS75740.1"/>
    </source>
</evidence>
<dbReference type="AlphaFoldDB" id="A0A395LM90"/>
<gene>
    <name evidence="2" type="ORF">DL238_13635</name>
</gene>
<feature type="domain" description="Saccharopine dehydrogenase NADP binding" evidence="1">
    <location>
        <begin position="5"/>
        <end position="123"/>
    </location>
</feature>
<dbReference type="Pfam" id="PF03435">
    <property type="entry name" value="Sacchrp_dh_NADP"/>
    <property type="match status" value="1"/>
</dbReference>
<dbReference type="SUPFAM" id="SSF51735">
    <property type="entry name" value="NAD(P)-binding Rossmann-fold domains"/>
    <property type="match status" value="1"/>
</dbReference>
<dbReference type="InterPro" id="IPR036291">
    <property type="entry name" value="NAD(P)-bd_dom_sf"/>
</dbReference>
<protein>
    <submittedName>
        <fullName evidence="2">Potassium transporter</fullName>
    </submittedName>
</protein>
<dbReference type="OrthoDB" id="528778at2"/>
<evidence type="ECO:0000259" key="1">
    <source>
        <dbReference type="Pfam" id="PF03435"/>
    </source>
</evidence>
<reference evidence="2 3" key="1">
    <citation type="submission" date="2018-07" db="EMBL/GenBank/DDBJ databases">
        <title>Erythrobacter nanhaiensis sp. nov., a novel member of the genus Erythrobacter isolated from the South China Sea.</title>
        <authorList>
            <person name="Chen X."/>
            <person name="Liu J."/>
        </authorList>
    </citation>
    <scope>NUCLEOTIDE SEQUENCE [LARGE SCALE GENOMIC DNA]</scope>
    <source>
        <strain evidence="2 3">S-5</strain>
    </source>
</reference>
<name>A0A395LM90_9SPHN</name>
<sequence>MTLRVAILGGYGNFGGYVARALAPDPNIELVICGRNADKAQAFAEGLSSANPGIGAVVDIRDPEEALRAIAPGLVIHTVGPFQQQDYRVAEAALRCGAHYCDLADARAFVCGICSLDAAAQAAEVAVIAGASSVPCLTGAYLDEAAKVMTIEEADYGISAAQQTNRGLGTASAILSYVGKPFTMLRDGAMRRVWGWQGLHSHAYPELGRRWFGYCDIPDLDLFPQRYPSLTSMRFAAGHEIASLHFGTWLLSWGVRWGLLPRLDRWAPALLRASFLFDPLGSDRSGFHMFIRGRGKDGEPVERRHWIIARTGHGPNIPCMPAILIARKLAAGEAIDAGARPCLDLITLDEYLAALDGLDITAIDE</sequence>
<proteinExistence type="predicted"/>
<dbReference type="InterPro" id="IPR005097">
    <property type="entry name" value="Sacchrp_dh_NADP-bd"/>
</dbReference>
<organism evidence="2 3">
    <name type="scientific">Alteriqipengyuania lutimaris</name>
    <dbReference type="NCBI Taxonomy" id="1538146"/>
    <lineage>
        <taxon>Bacteria</taxon>
        <taxon>Pseudomonadati</taxon>
        <taxon>Pseudomonadota</taxon>
        <taxon>Alphaproteobacteria</taxon>
        <taxon>Sphingomonadales</taxon>
        <taxon>Erythrobacteraceae</taxon>
        <taxon>Alteriqipengyuania</taxon>
    </lineage>
</organism>
<comment type="caution">
    <text evidence="2">The sequence shown here is derived from an EMBL/GenBank/DDBJ whole genome shotgun (WGS) entry which is preliminary data.</text>
</comment>
<keyword evidence="3" id="KW-1185">Reference proteome</keyword>
<dbReference type="EMBL" id="QRBB01000002">
    <property type="protein sequence ID" value="RDS75740.1"/>
    <property type="molecule type" value="Genomic_DNA"/>
</dbReference>
<dbReference type="Proteomes" id="UP000254101">
    <property type="component" value="Unassembled WGS sequence"/>
</dbReference>
<dbReference type="PANTHER" id="PTHR43796:SF2">
    <property type="entry name" value="CARBOXYNORSPERMIDINE SYNTHASE"/>
    <property type="match status" value="1"/>
</dbReference>